<dbReference type="GO" id="GO:0019843">
    <property type="term" value="F:rRNA binding"/>
    <property type="evidence" value="ECO:0007669"/>
    <property type="project" value="UniProtKB-UniRule"/>
</dbReference>
<evidence type="ECO:0000256" key="4">
    <source>
        <dbReference type="ARBA" id="ARBA00035244"/>
    </source>
</evidence>
<keyword evidence="5" id="KW-0699">rRNA-binding</keyword>
<evidence type="ECO:0000313" key="8">
    <source>
        <dbReference type="Proteomes" id="UP000178943"/>
    </source>
</evidence>
<dbReference type="GO" id="GO:0005840">
    <property type="term" value="C:ribosome"/>
    <property type="evidence" value="ECO:0007669"/>
    <property type="project" value="UniProtKB-KW"/>
</dbReference>
<keyword evidence="2 5" id="KW-0689">Ribosomal protein</keyword>
<name>A0A1F5VE07_9BACT</name>
<reference evidence="7 8" key="1">
    <citation type="journal article" date="2016" name="Nat. Commun.">
        <title>Thousands of microbial genomes shed light on interconnected biogeochemical processes in an aquifer system.</title>
        <authorList>
            <person name="Anantharaman K."/>
            <person name="Brown C.T."/>
            <person name="Hug L.A."/>
            <person name="Sharon I."/>
            <person name="Castelle C.J."/>
            <person name="Probst A.J."/>
            <person name="Thomas B.C."/>
            <person name="Singh A."/>
            <person name="Wilkins M.J."/>
            <person name="Karaoz U."/>
            <person name="Brodie E.L."/>
            <person name="Williams K.H."/>
            <person name="Hubbard S.S."/>
            <person name="Banfield J.F."/>
        </authorList>
    </citation>
    <scope>NUCLEOTIDE SEQUENCE [LARGE SCALE GENOMIC DNA]</scope>
</reference>
<dbReference type="HAMAP" id="MF_01328_B">
    <property type="entry name" value="Ribosomal_uL4_B"/>
    <property type="match status" value="1"/>
</dbReference>
<evidence type="ECO:0000256" key="5">
    <source>
        <dbReference type="HAMAP-Rule" id="MF_01328"/>
    </source>
</evidence>
<dbReference type="InterPro" id="IPR002136">
    <property type="entry name" value="Ribosomal_uL4"/>
</dbReference>
<dbReference type="InterPro" id="IPR023574">
    <property type="entry name" value="Ribosomal_uL4_dom_sf"/>
</dbReference>
<dbReference type="GO" id="GO:1990904">
    <property type="term" value="C:ribonucleoprotein complex"/>
    <property type="evidence" value="ECO:0007669"/>
    <property type="project" value="UniProtKB-KW"/>
</dbReference>
<sequence>MKLEIKTLENQNAGYMEINDIIAEAKFNKALIWEAINNYLAGKRRGTACTKTRGEVSGGGKKPWKQKHTGRARSGSTRSPLWRHGGTTFGPKPRDYSYPFPRKKRIRALRSILSYKLKEGNVCIIDKLIFEQAKTKEAVKFYKSFNLISGIQKVLFVDFRENSNFYLAVRNIPRAKFIPISYLNVYDLVNCKKIFFSKAAFEKIQEMLVK</sequence>
<proteinExistence type="inferred from homology"/>
<dbReference type="STRING" id="1817863.A2Y62_03130"/>
<dbReference type="Pfam" id="PF00573">
    <property type="entry name" value="Ribosomal_L4"/>
    <property type="match status" value="1"/>
</dbReference>
<feature type="compositionally biased region" description="Basic residues" evidence="6">
    <location>
        <begin position="62"/>
        <end position="71"/>
    </location>
</feature>
<dbReference type="AlphaFoldDB" id="A0A1F5VE07"/>
<dbReference type="SUPFAM" id="SSF52166">
    <property type="entry name" value="Ribosomal protein L4"/>
    <property type="match status" value="1"/>
</dbReference>
<evidence type="ECO:0000256" key="1">
    <source>
        <dbReference type="ARBA" id="ARBA00010528"/>
    </source>
</evidence>
<dbReference type="Gene3D" id="3.40.1370.10">
    <property type="match status" value="1"/>
</dbReference>
<dbReference type="PANTHER" id="PTHR10746">
    <property type="entry name" value="50S RIBOSOMAL PROTEIN L4"/>
    <property type="match status" value="1"/>
</dbReference>
<comment type="function">
    <text evidence="5">One of the primary rRNA binding proteins, this protein initially binds near the 5'-end of the 23S rRNA. It is important during the early stages of 50S assembly. It makes multiple contacts with different domains of the 23S rRNA in the assembled 50S subunit and ribosome.</text>
</comment>
<dbReference type="PANTHER" id="PTHR10746:SF6">
    <property type="entry name" value="LARGE RIBOSOMAL SUBUNIT PROTEIN UL4M"/>
    <property type="match status" value="1"/>
</dbReference>
<accession>A0A1F5VE07</accession>
<dbReference type="EMBL" id="MFGW01000189">
    <property type="protein sequence ID" value="OGF61677.1"/>
    <property type="molecule type" value="Genomic_DNA"/>
</dbReference>
<comment type="caution">
    <text evidence="7">The sequence shown here is derived from an EMBL/GenBank/DDBJ whole genome shotgun (WGS) entry which is preliminary data.</text>
</comment>
<keyword evidence="5" id="KW-0694">RNA-binding</keyword>
<comment type="function">
    <text evidence="5">Forms part of the polypeptide exit tunnel.</text>
</comment>
<evidence type="ECO:0000256" key="3">
    <source>
        <dbReference type="ARBA" id="ARBA00023274"/>
    </source>
</evidence>
<dbReference type="GO" id="GO:0003735">
    <property type="term" value="F:structural constituent of ribosome"/>
    <property type="evidence" value="ECO:0007669"/>
    <property type="project" value="InterPro"/>
</dbReference>
<evidence type="ECO:0000256" key="6">
    <source>
        <dbReference type="SAM" id="MobiDB-lite"/>
    </source>
</evidence>
<dbReference type="InterPro" id="IPR013005">
    <property type="entry name" value="Ribosomal_uL4-like"/>
</dbReference>
<keyword evidence="3 5" id="KW-0687">Ribonucleoprotein</keyword>
<comment type="similarity">
    <text evidence="1 5">Belongs to the universal ribosomal protein uL4 family.</text>
</comment>
<feature type="region of interest" description="Disordered" evidence="6">
    <location>
        <begin position="50"/>
        <end position="84"/>
    </location>
</feature>
<dbReference type="NCBIfam" id="TIGR03953">
    <property type="entry name" value="rplD_bact"/>
    <property type="match status" value="1"/>
</dbReference>
<dbReference type="GO" id="GO:0006412">
    <property type="term" value="P:translation"/>
    <property type="evidence" value="ECO:0007669"/>
    <property type="project" value="UniProtKB-UniRule"/>
</dbReference>
<comment type="subunit">
    <text evidence="5">Part of the 50S ribosomal subunit.</text>
</comment>
<dbReference type="Proteomes" id="UP000178943">
    <property type="component" value="Unassembled WGS sequence"/>
</dbReference>
<evidence type="ECO:0000313" key="7">
    <source>
        <dbReference type="EMBL" id="OGF61677.1"/>
    </source>
</evidence>
<organism evidence="7 8">
    <name type="scientific">Candidatus Fischerbacteria bacterium RBG_13_37_8</name>
    <dbReference type="NCBI Taxonomy" id="1817863"/>
    <lineage>
        <taxon>Bacteria</taxon>
        <taxon>Candidatus Fischeribacteriota</taxon>
    </lineage>
</organism>
<protein>
    <recommendedName>
        <fullName evidence="4 5">Large ribosomal subunit protein uL4</fullName>
    </recommendedName>
</protein>
<evidence type="ECO:0000256" key="2">
    <source>
        <dbReference type="ARBA" id="ARBA00022980"/>
    </source>
</evidence>
<gene>
    <name evidence="5" type="primary">rplD</name>
    <name evidence="7" type="ORF">A2Y62_03130</name>
</gene>